<feature type="binding site" evidence="9">
    <location>
        <position position="182"/>
    </location>
    <ligand>
        <name>substrate</name>
    </ligand>
</feature>
<keyword evidence="9" id="KW-0963">Cytoplasm</keyword>
<dbReference type="RefSeq" id="WP_066587153.1">
    <property type="nucleotide sequence ID" value="NZ_CABKVS010000002.1"/>
</dbReference>
<dbReference type="InterPro" id="IPR011611">
    <property type="entry name" value="PfkB_dom"/>
</dbReference>
<dbReference type="GO" id="GO:0004747">
    <property type="term" value="F:ribokinase activity"/>
    <property type="evidence" value="ECO:0007669"/>
    <property type="project" value="UniProtKB-UniRule"/>
</dbReference>
<feature type="binding site" evidence="9">
    <location>
        <begin position="56"/>
        <end position="60"/>
    </location>
    <ligand>
        <name>substrate</name>
    </ligand>
</feature>
<keyword evidence="3 9" id="KW-0547">Nucleotide-binding</keyword>
<comment type="catalytic activity">
    <reaction evidence="9">
        <text>D-ribose + ATP = D-ribose 5-phosphate + ADP + H(+)</text>
        <dbReference type="Rhea" id="RHEA:13697"/>
        <dbReference type="ChEBI" id="CHEBI:15378"/>
        <dbReference type="ChEBI" id="CHEBI:30616"/>
        <dbReference type="ChEBI" id="CHEBI:47013"/>
        <dbReference type="ChEBI" id="CHEBI:78346"/>
        <dbReference type="ChEBI" id="CHEBI:456216"/>
        <dbReference type="EC" id="2.7.1.15"/>
    </reaction>
</comment>
<dbReference type="PANTHER" id="PTHR10584:SF166">
    <property type="entry name" value="RIBOKINASE"/>
    <property type="match status" value="1"/>
</dbReference>
<feature type="binding site" evidence="9">
    <location>
        <position position="335"/>
    </location>
    <ligand>
        <name>K(+)</name>
        <dbReference type="ChEBI" id="CHEBI:29103"/>
    </ligand>
</feature>
<feature type="binding site" evidence="9">
    <location>
        <begin position="23"/>
        <end position="25"/>
    </location>
    <ligand>
        <name>substrate</name>
    </ligand>
</feature>
<dbReference type="EMBL" id="CP024988">
    <property type="protein sequence ID" value="AWT27466.1"/>
    <property type="molecule type" value="Genomic_DNA"/>
</dbReference>
<keyword evidence="8 9" id="KW-0119">Carbohydrate metabolism</keyword>
<dbReference type="OrthoDB" id="9775849at2"/>
<dbReference type="GO" id="GO:0016853">
    <property type="term" value="F:isomerase activity"/>
    <property type="evidence" value="ECO:0007669"/>
    <property type="project" value="UniProtKB-KW"/>
</dbReference>
<comment type="subcellular location">
    <subcellularLocation>
        <location evidence="9">Cytoplasm</location>
    </subcellularLocation>
</comment>
<dbReference type="InterPro" id="IPR002139">
    <property type="entry name" value="Ribo/fructo_kinase"/>
</dbReference>
<dbReference type="InterPro" id="IPR029056">
    <property type="entry name" value="Ribokinase-like"/>
</dbReference>
<evidence type="ECO:0000256" key="3">
    <source>
        <dbReference type="ARBA" id="ARBA00022741"/>
    </source>
</evidence>
<keyword evidence="1 9" id="KW-0808">Transferase</keyword>
<feature type="binding site" evidence="9">
    <location>
        <position position="333"/>
    </location>
    <ligand>
        <name>K(+)</name>
        <dbReference type="ChEBI" id="CHEBI:29103"/>
    </ligand>
</feature>
<dbReference type="Gene3D" id="3.40.1190.20">
    <property type="match status" value="1"/>
</dbReference>
<dbReference type="PRINTS" id="PR00990">
    <property type="entry name" value="RIBOKINASE"/>
</dbReference>
<evidence type="ECO:0000256" key="9">
    <source>
        <dbReference type="HAMAP-Rule" id="MF_01987"/>
    </source>
</evidence>
<keyword evidence="11" id="KW-0413">Isomerase</keyword>
<feature type="active site" description="Proton acceptor" evidence="9">
    <location>
        <position position="300"/>
    </location>
</feature>
<gene>
    <name evidence="9 11" type="primary">rbsK</name>
    <name evidence="11" type="synonym">rbiA</name>
    <name evidence="11" type="ORF">Csp1_27230</name>
</gene>
<protein>
    <recommendedName>
        <fullName evidence="9">Ribokinase</fullName>
        <shortName evidence="9">RK</shortName>
        <ecNumber evidence="9">2.7.1.15</ecNumber>
    </recommendedName>
</protein>
<evidence type="ECO:0000259" key="10">
    <source>
        <dbReference type="Pfam" id="PF00294"/>
    </source>
</evidence>
<feature type="binding site" evidence="9">
    <location>
        <position position="294"/>
    </location>
    <ligand>
        <name>K(+)</name>
        <dbReference type="ChEBI" id="CHEBI:29103"/>
    </ligand>
</feature>
<comment type="caution">
    <text evidence="9">Lacks conserved residue(s) required for the propagation of feature annotation.</text>
</comment>
<feature type="binding site" evidence="9">
    <location>
        <position position="229"/>
    </location>
    <ligand>
        <name>ATP</name>
        <dbReference type="ChEBI" id="CHEBI:30616"/>
    </ligand>
</feature>
<keyword evidence="4 9" id="KW-0418">Kinase</keyword>
<keyword evidence="7 9" id="KW-0630">Potassium</keyword>
<keyword evidence="6 9" id="KW-0460">Magnesium</keyword>
<evidence type="ECO:0000256" key="6">
    <source>
        <dbReference type="ARBA" id="ARBA00022842"/>
    </source>
</evidence>
<feature type="binding site" evidence="9">
    <location>
        <position position="330"/>
    </location>
    <ligand>
        <name>K(+)</name>
        <dbReference type="ChEBI" id="CHEBI:29103"/>
    </ligand>
</feature>
<comment type="activity regulation">
    <text evidence="9">Activated by a monovalent cation that binds near, but not in, the active site. The most likely occupant of the site in vivo is potassium. Ion binding induces a conformational change that may alter substrate affinity.</text>
</comment>
<evidence type="ECO:0000256" key="4">
    <source>
        <dbReference type="ARBA" id="ARBA00022777"/>
    </source>
</evidence>
<evidence type="ECO:0000256" key="2">
    <source>
        <dbReference type="ARBA" id="ARBA00022723"/>
    </source>
</evidence>
<evidence type="ECO:0000256" key="5">
    <source>
        <dbReference type="ARBA" id="ARBA00022840"/>
    </source>
</evidence>
<comment type="cofactor">
    <cofactor evidence="9">
        <name>Mg(2+)</name>
        <dbReference type="ChEBI" id="CHEBI:18420"/>
    </cofactor>
    <text evidence="9">Requires a divalent cation, most likely magnesium in vivo, as an electrophilic catalyst to aid phosphoryl group transfer. It is the chelate of the metal and the nucleotide that is the actual substrate.</text>
</comment>
<dbReference type="STRING" id="1737425.GCA_900049755_01744"/>
<keyword evidence="5 9" id="KW-0067">ATP-binding</keyword>
<feature type="binding site" evidence="9">
    <location>
        <begin position="299"/>
        <end position="300"/>
    </location>
    <ligand>
        <name>ATP</name>
        <dbReference type="ChEBI" id="CHEBI:30616"/>
    </ligand>
</feature>
<keyword evidence="2 9" id="KW-0479">Metal-binding</keyword>
<dbReference type="Pfam" id="PF00294">
    <property type="entry name" value="PfkB"/>
    <property type="match status" value="1"/>
</dbReference>
<feature type="binding site" evidence="9">
    <location>
        <position position="300"/>
    </location>
    <ligand>
        <name>substrate</name>
    </ligand>
</feature>
<dbReference type="AlphaFoldDB" id="A0A2Z3YRD7"/>
<feature type="binding site" evidence="9">
    <location>
        <begin position="267"/>
        <end position="272"/>
    </location>
    <ligand>
        <name>ATP</name>
        <dbReference type="ChEBI" id="CHEBI:30616"/>
    </ligand>
</feature>
<keyword evidence="12" id="KW-1185">Reference proteome</keyword>
<comment type="similarity">
    <text evidence="9">Belongs to the carbohydrate kinase PfkB family. Ribokinase subfamily.</text>
</comment>
<organism evidence="11 12">
    <name type="scientific">Corynebacterium provencense</name>
    <dbReference type="NCBI Taxonomy" id="1737425"/>
    <lineage>
        <taxon>Bacteria</taxon>
        <taxon>Bacillati</taxon>
        <taxon>Actinomycetota</taxon>
        <taxon>Actinomycetes</taxon>
        <taxon>Mycobacteriales</taxon>
        <taxon>Corynebacteriaceae</taxon>
        <taxon>Corynebacterium</taxon>
    </lineage>
</organism>
<dbReference type="EC" id="2.7.1.15" evidence="9"/>
<dbReference type="GO" id="GO:0005829">
    <property type="term" value="C:cytosol"/>
    <property type="evidence" value="ECO:0007669"/>
    <property type="project" value="TreeGrafter"/>
</dbReference>
<comment type="function">
    <text evidence="9">Catalyzes the phosphorylation of ribose at O-5 in a reaction requiring ATP and magnesium. The resulting D-ribose-5-phosphate can then be used either for sythesis of nucleotides, histidine, and tryptophan, or as a component of the pentose phosphate pathway.</text>
</comment>
<evidence type="ECO:0000256" key="8">
    <source>
        <dbReference type="ARBA" id="ARBA00023277"/>
    </source>
</evidence>
<dbReference type="UniPathway" id="UPA00916">
    <property type="reaction ID" value="UER00889"/>
</dbReference>
<proteinExistence type="inferred from homology"/>
<feature type="domain" description="Carbohydrate kinase PfkB" evidence="10">
    <location>
        <begin position="54"/>
        <end position="339"/>
    </location>
</feature>
<dbReference type="HAMAP" id="MF_01987">
    <property type="entry name" value="Ribokinase"/>
    <property type="match status" value="1"/>
</dbReference>
<dbReference type="KEGG" id="cpre:Csp1_27230"/>
<feature type="binding site" evidence="9">
    <location>
        <position position="296"/>
    </location>
    <ligand>
        <name>K(+)</name>
        <dbReference type="ChEBI" id="CHEBI:29103"/>
    </ligand>
</feature>
<dbReference type="GO" id="GO:0046872">
    <property type="term" value="F:metal ion binding"/>
    <property type="evidence" value="ECO:0007669"/>
    <property type="project" value="UniProtKB-KW"/>
</dbReference>
<accession>A0A2Z3YRD7</accession>
<evidence type="ECO:0000313" key="12">
    <source>
        <dbReference type="Proteomes" id="UP000247696"/>
    </source>
</evidence>
<dbReference type="SUPFAM" id="SSF53613">
    <property type="entry name" value="Ribokinase-like"/>
    <property type="match status" value="1"/>
</dbReference>
<evidence type="ECO:0000313" key="11">
    <source>
        <dbReference type="EMBL" id="AWT27466.1"/>
    </source>
</evidence>
<dbReference type="InterPro" id="IPR011877">
    <property type="entry name" value="Ribokinase"/>
</dbReference>
<comment type="subunit">
    <text evidence="9">Homodimer.</text>
</comment>
<dbReference type="GO" id="GO:0019303">
    <property type="term" value="P:D-ribose catabolic process"/>
    <property type="evidence" value="ECO:0007669"/>
    <property type="project" value="UniProtKB-UniRule"/>
</dbReference>
<dbReference type="GO" id="GO:0005524">
    <property type="term" value="F:ATP binding"/>
    <property type="evidence" value="ECO:0007669"/>
    <property type="project" value="UniProtKB-UniRule"/>
</dbReference>
<sequence length="355" mass="34891">MQHRQSRPADGPRPAVIVCGSVNTDTFVRVRAFPAPGETVIAEPAGTVGGGPVLGGKGANQAVAAARFAAGSACCAGDGTVDDTGDDRAATVYLVATVGEDAAGAAALDTLRAAGVDVSRVARSQDTPTGSAFIMGDAEGENIIIVTSGANTLTDPAQVPGPGDPTGEDATPAADVLLAQGELTPGHSAGLPDLAERHGARFVLNLAPVTVHGHDLQELVSTADPLIVNETEAADVLGVPRETGLDEVLDGLAAAVGRGLCRSAVVTLGARGALVIDPRGTVAVESPAPAQVVDTTGAGDAFCGTLATALATGSGLREATRFAVAAGSLAVESPGASASCADGAAVRERAGSQLS</sequence>
<evidence type="ECO:0000256" key="7">
    <source>
        <dbReference type="ARBA" id="ARBA00022958"/>
    </source>
</evidence>
<evidence type="ECO:0000256" key="1">
    <source>
        <dbReference type="ARBA" id="ARBA00022679"/>
    </source>
</evidence>
<feature type="binding site" evidence="9">
    <location>
        <position position="339"/>
    </location>
    <ligand>
        <name>K(+)</name>
        <dbReference type="ChEBI" id="CHEBI:29103"/>
    </ligand>
</feature>
<dbReference type="Proteomes" id="UP000247696">
    <property type="component" value="Chromosome"/>
</dbReference>
<name>A0A2Z3YRD7_9CORY</name>
<dbReference type="PANTHER" id="PTHR10584">
    <property type="entry name" value="SUGAR KINASE"/>
    <property type="match status" value="1"/>
</dbReference>
<comment type="pathway">
    <text evidence="9">Carbohydrate metabolism; D-ribose degradation; D-ribose 5-phosphate from beta-D-ribopyranose: step 2/2.</text>
</comment>
<reference evidence="12" key="1">
    <citation type="submission" date="2017-11" db="EMBL/GenBank/DDBJ databases">
        <title>Otitis media/interna in a cat caused by the recently described species Corynebacterium provencense.</title>
        <authorList>
            <person name="Kittl S."/>
            <person name="Brodard I."/>
            <person name="Rychener L."/>
            <person name="Jores J."/>
            <person name="Roosje P."/>
            <person name="Gobeli Brawand S."/>
        </authorList>
    </citation>
    <scope>NUCLEOTIDE SEQUENCE [LARGE SCALE GENOMIC DNA]</scope>
    <source>
        <strain evidence="12">17KM38</strain>
    </source>
</reference>